<dbReference type="Pfam" id="PF00440">
    <property type="entry name" value="TetR_N"/>
    <property type="match status" value="1"/>
</dbReference>
<gene>
    <name evidence="6" type="ORF">ABID52_001824</name>
</gene>
<evidence type="ECO:0000259" key="5">
    <source>
        <dbReference type="PROSITE" id="PS50977"/>
    </source>
</evidence>
<dbReference type="PANTHER" id="PTHR47506:SF6">
    <property type="entry name" value="HTH-TYPE TRANSCRIPTIONAL REPRESSOR NEMR"/>
    <property type="match status" value="1"/>
</dbReference>
<dbReference type="PROSITE" id="PS50977">
    <property type="entry name" value="HTH_TETR_2"/>
    <property type="match status" value="1"/>
</dbReference>
<dbReference type="PANTHER" id="PTHR47506">
    <property type="entry name" value="TRANSCRIPTIONAL REGULATORY PROTEIN"/>
    <property type="match status" value="1"/>
</dbReference>
<reference evidence="6 7" key="1">
    <citation type="submission" date="2024-06" db="EMBL/GenBank/DDBJ databases">
        <title>Genomic Encyclopedia of Type Strains, Phase IV (KMG-IV): sequencing the most valuable type-strain genomes for metagenomic binning, comparative biology and taxonomic classification.</title>
        <authorList>
            <person name="Goeker M."/>
        </authorList>
    </citation>
    <scope>NUCLEOTIDE SEQUENCE [LARGE SCALE GENOMIC DNA]</scope>
    <source>
        <strain evidence="6 7">DSM 100124</strain>
    </source>
</reference>
<dbReference type="RefSeq" id="WP_198767441.1">
    <property type="nucleotide sequence ID" value="NZ_JAEACF010000001.1"/>
</dbReference>
<dbReference type="Proteomes" id="UP001549097">
    <property type="component" value="Unassembled WGS sequence"/>
</dbReference>
<evidence type="ECO:0000256" key="2">
    <source>
        <dbReference type="ARBA" id="ARBA00023125"/>
    </source>
</evidence>
<comment type="caution">
    <text evidence="6">The sequence shown here is derived from an EMBL/GenBank/DDBJ whole genome shotgun (WGS) entry which is preliminary data.</text>
</comment>
<name>A0ABV2LI31_9BACL</name>
<feature type="domain" description="HTH tetR-type" evidence="5">
    <location>
        <begin position="10"/>
        <end position="70"/>
    </location>
</feature>
<evidence type="ECO:0000256" key="3">
    <source>
        <dbReference type="ARBA" id="ARBA00023163"/>
    </source>
</evidence>
<dbReference type="InterPro" id="IPR009057">
    <property type="entry name" value="Homeodomain-like_sf"/>
</dbReference>
<dbReference type="EMBL" id="JBEPMP010000001">
    <property type="protein sequence ID" value="MET3728243.1"/>
    <property type="molecule type" value="Genomic_DNA"/>
</dbReference>
<keyword evidence="2 4" id="KW-0238">DNA-binding</keyword>
<proteinExistence type="predicted"/>
<sequence length="214" mass="24772">MPKVSKNHSLMKRKEILDAAKRVCIRKPIFEVSMRDIVLEAGMSQGGVYKYFSNIDEVFGAIINEESLKGEVKEEINAIFTSEDEPLHKLEMILMYISDYMQKSLLDKGPIYYNLMALYSRDPERYEKVQSIVNDVSNLQYLHEKFCSFLEEHINLKIFNPTIPTADIILFIETYMSGITNQVSIENESKQELLSVIQKKLKILFVFLKSVLGK</sequence>
<feature type="DNA-binding region" description="H-T-H motif" evidence="4">
    <location>
        <begin position="33"/>
        <end position="52"/>
    </location>
</feature>
<evidence type="ECO:0000256" key="4">
    <source>
        <dbReference type="PROSITE-ProRule" id="PRU00335"/>
    </source>
</evidence>
<dbReference type="Gene3D" id="1.10.10.60">
    <property type="entry name" value="Homeodomain-like"/>
    <property type="match status" value="1"/>
</dbReference>
<accession>A0ABV2LI31</accession>
<dbReference type="InterPro" id="IPR001647">
    <property type="entry name" value="HTH_TetR"/>
</dbReference>
<keyword evidence="7" id="KW-1185">Reference proteome</keyword>
<protein>
    <submittedName>
        <fullName evidence="6">AcrR family transcriptional regulator</fullName>
    </submittedName>
</protein>
<dbReference type="SUPFAM" id="SSF46689">
    <property type="entry name" value="Homeodomain-like"/>
    <property type="match status" value="1"/>
</dbReference>
<organism evidence="6 7">
    <name type="scientific">Fictibacillus halophilus</name>
    <dbReference type="NCBI Taxonomy" id="1610490"/>
    <lineage>
        <taxon>Bacteria</taxon>
        <taxon>Bacillati</taxon>
        <taxon>Bacillota</taxon>
        <taxon>Bacilli</taxon>
        <taxon>Bacillales</taxon>
        <taxon>Fictibacillaceae</taxon>
        <taxon>Fictibacillus</taxon>
    </lineage>
</organism>
<dbReference type="Gene3D" id="1.10.357.10">
    <property type="entry name" value="Tetracycline Repressor, domain 2"/>
    <property type="match status" value="1"/>
</dbReference>
<keyword evidence="1" id="KW-0805">Transcription regulation</keyword>
<evidence type="ECO:0000313" key="6">
    <source>
        <dbReference type="EMBL" id="MET3728243.1"/>
    </source>
</evidence>
<keyword evidence="3" id="KW-0804">Transcription</keyword>
<evidence type="ECO:0000256" key="1">
    <source>
        <dbReference type="ARBA" id="ARBA00023015"/>
    </source>
</evidence>
<evidence type="ECO:0000313" key="7">
    <source>
        <dbReference type="Proteomes" id="UP001549097"/>
    </source>
</evidence>